<name>A0A9W4XXX1_9PLEO</name>
<dbReference type="AlphaFoldDB" id="A0A9W4XXX1"/>
<proteinExistence type="predicted"/>
<keyword evidence="2" id="KW-1185">Reference proteome</keyword>
<dbReference type="Proteomes" id="UP001152607">
    <property type="component" value="Unassembled WGS sequence"/>
</dbReference>
<evidence type="ECO:0000313" key="2">
    <source>
        <dbReference type="Proteomes" id="UP001152607"/>
    </source>
</evidence>
<dbReference type="EMBL" id="CAOQHR010000008">
    <property type="protein sequence ID" value="CAI6338632.1"/>
    <property type="molecule type" value="Genomic_DNA"/>
</dbReference>
<comment type="caution">
    <text evidence="1">The sequence shown here is derived from an EMBL/GenBank/DDBJ whole genome shotgun (WGS) entry which is preliminary data.</text>
</comment>
<reference evidence="1" key="1">
    <citation type="submission" date="2023-01" db="EMBL/GenBank/DDBJ databases">
        <authorList>
            <person name="Van Ghelder C."/>
            <person name="Rancurel C."/>
        </authorList>
    </citation>
    <scope>NUCLEOTIDE SEQUENCE</scope>
    <source>
        <strain evidence="1">CNCM I-4278</strain>
    </source>
</reference>
<protein>
    <submittedName>
        <fullName evidence="1">Uncharacterized protein</fullName>
    </submittedName>
</protein>
<evidence type="ECO:0000313" key="1">
    <source>
        <dbReference type="EMBL" id="CAI6338632.1"/>
    </source>
</evidence>
<sequence length="135" mass="15155">MSDAIQCSRLCQLCLARSALRCIIRRTSDGIGLCWIKRCQHSKSQLNTRVRRELACAPEDHGIIPAYVHPELLRYVWVPDSLSHSMSNHQPDGDRSRFASVAGKGRILPSLWNTPLKQGLHVHVHTGYTSVAEDT</sequence>
<accession>A0A9W4XXX1</accession>
<organism evidence="1 2">
    <name type="scientific">Periconia digitata</name>
    <dbReference type="NCBI Taxonomy" id="1303443"/>
    <lineage>
        <taxon>Eukaryota</taxon>
        <taxon>Fungi</taxon>
        <taxon>Dikarya</taxon>
        <taxon>Ascomycota</taxon>
        <taxon>Pezizomycotina</taxon>
        <taxon>Dothideomycetes</taxon>
        <taxon>Pleosporomycetidae</taxon>
        <taxon>Pleosporales</taxon>
        <taxon>Massarineae</taxon>
        <taxon>Periconiaceae</taxon>
        <taxon>Periconia</taxon>
    </lineage>
</organism>
<gene>
    <name evidence="1" type="ORF">PDIGIT_LOCUS11762</name>
</gene>